<name>A0ABQ4LYI5_9BACL</name>
<reference evidence="2 3" key="1">
    <citation type="submission" date="2021-03" db="EMBL/GenBank/DDBJ databases">
        <title>Antimicrobial resistance genes in bacteria isolated from Japanese honey, and their potential for conferring macrolide and lincosamide resistance in the American foulbrood pathogen Paenibacillus larvae.</title>
        <authorList>
            <person name="Okamoto M."/>
            <person name="Kumagai M."/>
            <person name="Kanamori H."/>
            <person name="Takamatsu D."/>
        </authorList>
    </citation>
    <scope>NUCLEOTIDE SEQUENCE [LARGE SCALE GENOMIC DNA]</scope>
    <source>
        <strain evidence="2 3">J21TS3</strain>
    </source>
</reference>
<feature type="transmembrane region" description="Helical" evidence="1">
    <location>
        <begin position="28"/>
        <end position="49"/>
    </location>
</feature>
<proteinExistence type="predicted"/>
<dbReference type="Proteomes" id="UP000680638">
    <property type="component" value="Unassembled WGS sequence"/>
</dbReference>
<keyword evidence="3" id="KW-1185">Reference proteome</keyword>
<protein>
    <submittedName>
        <fullName evidence="2">Uncharacterized protein</fullName>
    </submittedName>
</protein>
<sequence length="104" mass="11775">MEDHFGAGHALVMEPLNAVFPKDNMTTIVPTIITRFMFMVKILFSCFIVRMVCVKFREAGCQPNVIVNGKPEGNLNRSLKYPKVWLGPGASALEIRSVWHLERI</sequence>
<organism evidence="2 3">
    <name type="scientific">Paenibacillus cookii</name>
    <dbReference type="NCBI Taxonomy" id="157839"/>
    <lineage>
        <taxon>Bacteria</taxon>
        <taxon>Bacillati</taxon>
        <taxon>Bacillota</taxon>
        <taxon>Bacilli</taxon>
        <taxon>Bacillales</taxon>
        <taxon>Paenibacillaceae</taxon>
        <taxon>Paenibacillus</taxon>
    </lineage>
</organism>
<keyword evidence="1" id="KW-1133">Transmembrane helix</keyword>
<evidence type="ECO:0000313" key="3">
    <source>
        <dbReference type="Proteomes" id="UP000680638"/>
    </source>
</evidence>
<dbReference type="EMBL" id="BORW01000016">
    <property type="protein sequence ID" value="GIO68314.1"/>
    <property type="molecule type" value="Genomic_DNA"/>
</dbReference>
<evidence type="ECO:0000256" key="1">
    <source>
        <dbReference type="SAM" id="Phobius"/>
    </source>
</evidence>
<accession>A0ABQ4LYI5</accession>
<gene>
    <name evidence="2" type="ORF">J21TS3_31350</name>
</gene>
<comment type="caution">
    <text evidence="2">The sequence shown here is derived from an EMBL/GenBank/DDBJ whole genome shotgun (WGS) entry which is preliminary data.</text>
</comment>
<evidence type="ECO:0000313" key="2">
    <source>
        <dbReference type="EMBL" id="GIO68314.1"/>
    </source>
</evidence>
<keyword evidence="1" id="KW-0812">Transmembrane</keyword>
<keyword evidence="1" id="KW-0472">Membrane</keyword>